<dbReference type="InterPro" id="IPR000387">
    <property type="entry name" value="Tyr_Pase_dom"/>
</dbReference>
<evidence type="ECO:0000313" key="5">
    <source>
        <dbReference type="EMBL" id="CAA7268043.1"/>
    </source>
</evidence>
<comment type="similarity">
    <text evidence="1">Belongs to the protein-tyrosine phosphatase family. Non-receptor class subfamily.</text>
</comment>
<reference evidence="5 6" key="1">
    <citation type="submission" date="2020-01" db="EMBL/GenBank/DDBJ databases">
        <authorList>
            <person name="Gupta K D."/>
        </authorList>
    </citation>
    <scope>NUCLEOTIDE SEQUENCE [LARGE SCALE GENOMIC DNA]</scope>
</reference>
<dbReference type="InterPro" id="IPR000242">
    <property type="entry name" value="PTP_cat"/>
</dbReference>
<accession>A0A8S0XPU6</accession>
<dbReference type="Gene3D" id="3.90.190.10">
    <property type="entry name" value="Protein tyrosine phosphatase superfamily"/>
    <property type="match status" value="1"/>
</dbReference>
<evidence type="ECO:0000256" key="1">
    <source>
        <dbReference type="ARBA" id="ARBA00009649"/>
    </source>
</evidence>
<dbReference type="EMBL" id="CACVBS010000065">
    <property type="protein sequence ID" value="CAA7268043.1"/>
    <property type="molecule type" value="Genomic_DNA"/>
</dbReference>
<sequence>MSPPQTMPQWLSVALSSEKHLNTVLRVLTNRESKRDSARTASQLKALDDKSQPNEMRSPLAFLFRRSKDALPQLVDHYAVTAGAHEAHHHFNRYVDIIPYDRTRVGVHEGSLGQGTERDGIWEGRYLNASWVLERFGRKWWIATQAPLKHTAHAFLSAILQSVMRPPVEGPPSQLDTSSPISRVRTVVQLTRNMEGGRKKADAYFPTEVGRSVVVSPEPGHDGPPLKVTLLETKTIRASHCIESTVSIIPIHRTDHKGENDDEVVVFRHMLYTSWPDHGIPEPEDRESLLSFIRLVDNTNRIISSSSRGKSTPLNNTAGELDSDPPIMVGCSAGVGRTGTFIAISSLLRSYSFLPPAARPTPASVIHASPLGPLPEELEEDEIAQEIDSLREQRPSMVQRKEQIFLIYELLADAFSENN</sequence>
<dbReference type="PRINTS" id="PR00700">
    <property type="entry name" value="PRTYPHPHTASE"/>
</dbReference>
<dbReference type="SMART" id="SM00404">
    <property type="entry name" value="PTPc_motif"/>
    <property type="match status" value="1"/>
</dbReference>
<dbReference type="Proteomes" id="UP000467700">
    <property type="component" value="Unassembled WGS sequence"/>
</dbReference>
<evidence type="ECO:0000256" key="2">
    <source>
        <dbReference type="SAM" id="MobiDB-lite"/>
    </source>
</evidence>
<dbReference type="PROSITE" id="PS50055">
    <property type="entry name" value="TYR_PHOSPHATASE_PTP"/>
    <property type="match status" value="1"/>
</dbReference>
<dbReference type="PANTHER" id="PTHR19134:SF449">
    <property type="entry name" value="TYROSINE-PROTEIN PHOSPHATASE 1"/>
    <property type="match status" value="1"/>
</dbReference>
<dbReference type="PROSITE" id="PS50056">
    <property type="entry name" value="TYR_PHOSPHATASE_2"/>
    <property type="match status" value="1"/>
</dbReference>
<feature type="domain" description="Tyrosine specific protein phosphatases" evidence="4">
    <location>
        <begin position="290"/>
        <end position="405"/>
    </location>
</feature>
<proteinExistence type="inferred from homology"/>
<dbReference type="Pfam" id="PF00102">
    <property type="entry name" value="Y_phosphatase"/>
    <property type="match status" value="2"/>
</dbReference>
<dbReference type="InterPro" id="IPR050348">
    <property type="entry name" value="Protein-Tyr_Phosphatase"/>
</dbReference>
<dbReference type="InterPro" id="IPR003595">
    <property type="entry name" value="Tyr_Pase_cat"/>
</dbReference>
<dbReference type="InterPro" id="IPR029021">
    <property type="entry name" value="Prot-tyrosine_phosphatase-like"/>
</dbReference>
<protein>
    <recommendedName>
        <fullName evidence="7">Phosphatases II</fullName>
    </recommendedName>
</protein>
<gene>
    <name evidence="5" type="ORF">AAE3_LOCUS10290</name>
</gene>
<feature type="domain" description="Tyrosine-protein phosphatase" evidence="3">
    <location>
        <begin position="92"/>
        <end position="414"/>
    </location>
</feature>
<dbReference type="GO" id="GO:0004725">
    <property type="term" value="F:protein tyrosine phosphatase activity"/>
    <property type="evidence" value="ECO:0007669"/>
    <property type="project" value="InterPro"/>
</dbReference>
<dbReference type="AlphaFoldDB" id="A0A8S0XPU6"/>
<dbReference type="SUPFAM" id="SSF52799">
    <property type="entry name" value="(Phosphotyrosine protein) phosphatases II"/>
    <property type="match status" value="1"/>
</dbReference>
<keyword evidence="6" id="KW-1185">Reference proteome</keyword>
<name>A0A8S0XPU6_CYCAE</name>
<feature type="region of interest" description="Disordered" evidence="2">
    <location>
        <begin position="32"/>
        <end position="53"/>
    </location>
</feature>
<dbReference type="PANTHER" id="PTHR19134">
    <property type="entry name" value="RECEPTOR-TYPE TYROSINE-PROTEIN PHOSPHATASE"/>
    <property type="match status" value="1"/>
</dbReference>
<dbReference type="SMART" id="SM00194">
    <property type="entry name" value="PTPc"/>
    <property type="match status" value="1"/>
</dbReference>
<comment type="caution">
    <text evidence="5">The sequence shown here is derived from an EMBL/GenBank/DDBJ whole genome shotgun (WGS) entry which is preliminary data.</text>
</comment>
<dbReference type="OrthoDB" id="10253954at2759"/>
<evidence type="ECO:0000259" key="3">
    <source>
        <dbReference type="PROSITE" id="PS50055"/>
    </source>
</evidence>
<evidence type="ECO:0008006" key="7">
    <source>
        <dbReference type="Google" id="ProtNLM"/>
    </source>
</evidence>
<evidence type="ECO:0000313" key="6">
    <source>
        <dbReference type="Proteomes" id="UP000467700"/>
    </source>
</evidence>
<organism evidence="5 6">
    <name type="scientific">Cyclocybe aegerita</name>
    <name type="common">Black poplar mushroom</name>
    <name type="synonym">Agrocybe aegerita</name>
    <dbReference type="NCBI Taxonomy" id="1973307"/>
    <lineage>
        <taxon>Eukaryota</taxon>
        <taxon>Fungi</taxon>
        <taxon>Dikarya</taxon>
        <taxon>Basidiomycota</taxon>
        <taxon>Agaricomycotina</taxon>
        <taxon>Agaricomycetes</taxon>
        <taxon>Agaricomycetidae</taxon>
        <taxon>Agaricales</taxon>
        <taxon>Agaricineae</taxon>
        <taxon>Bolbitiaceae</taxon>
        <taxon>Cyclocybe</taxon>
    </lineage>
</organism>
<dbReference type="CDD" id="cd00047">
    <property type="entry name" value="PTPc"/>
    <property type="match status" value="1"/>
</dbReference>
<evidence type="ECO:0000259" key="4">
    <source>
        <dbReference type="PROSITE" id="PS50056"/>
    </source>
</evidence>